<comment type="caution">
    <text evidence="1">The sequence shown here is derived from an EMBL/GenBank/DDBJ whole genome shotgun (WGS) entry which is preliminary data.</text>
</comment>
<proteinExistence type="predicted"/>
<reference evidence="1 2" key="1">
    <citation type="submission" date="2017-02" db="EMBL/GenBank/DDBJ databases">
        <authorList>
            <person name="Dridi B."/>
        </authorList>
    </citation>
    <scope>NUCLEOTIDE SEQUENCE [LARGE SCALE GENOMIC DNA]</scope>
    <source>
        <strain evidence="1 2">JB380</strain>
    </source>
</reference>
<dbReference type="Proteomes" id="UP000196331">
    <property type="component" value="Unassembled WGS sequence"/>
</dbReference>
<organism evidence="1 2">
    <name type="scientific">Halomonas citrativorans</name>
    <dbReference type="NCBI Taxonomy" id="2742612"/>
    <lineage>
        <taxon>Bacteria</taxon>
        <taxon>Pseudomonadati</taxon>
        <taxon>Pseudomonadota</taxon>
        <taxon>Gammaproteobacteria</taxon>
        <taxon>Oceanospirillales</taxon>
        <taxon>Halomonadaceae</taxon>
        <taxon>Halomonas</taxon>
    </lineage>
</organism>
<name>A0A1R4HMK9_9GAMM</name>
<sequence length="48" mass="5746">MKNRPFNRFIGEERSILEQDLNITFLEKAFVRNILQKLSAMAYMIAHF</sequence>
<dbReference type="AlphaFoldDB" id="A0A1R4HMK9"/>
<protein>
    <submittedName>
        <fullName evidence="1">Uncharacterized protein</fullName>
    </submittedName>
</protein>
<accession>A0A1R4HMK9</accession>
<evidence type="ECO:0000313" key="2">
    <source>
        <dbReference type="Proteomes" id="UP000196331"/>
    </source>
</evidence>
<gene>
    <name evidence="1" type="ORF">CZ787_00030</name>
</gene>
<evidence type="ECO:0000313" key="1">
    <source>
        <dbReference type="EMBL" id="SJN08785.1"/>
    </source>
</evidence>
<dbReference type="EMBL" id="FUKM01000001">
    <property type="protein sequence ID" value="SJN08785.1"/>
    <property type="molecule type" value="Genomic_DNA"/>
</dbReference>